<protein>
    <submittedName>
        <fullName evidence="1">Uncharacterized protein</fullName>
    </submittedName>
</protein>
<keyword evidence="2" id="KW-1185">Reference proteome</keyword>
<accession>A0A016W7W3</accession>
<name>A0A016W7W3_9BILA</name>
<organism evidence="1 2">
    <name type="scientific">Ancylostoma ceylanicum</name>
    <dbReference type="NCBI Taxonomy" id="53326"/>
    <lineage>
        <taxon>Eukaryota</taxon>
        <taxon>Metazoa</taxon>
        <taxon>Ecdysozoa</taxon>
        <taxon>Nematoda</taxon>
        <taxon>Chromadorea</taxon>
        <taxon>Rhabditida</taxon>
        <taxon>Rhabditina</taxon>
        <taxon>Rhabditomorpha</taxon>
        <taxon>Strongyloidea</taxon>
        <taxon>Ancylostomatidae</taxon>
        <taxon>Ancylostomatinae</taxon>
        <taxon>Ancylostoma</taxon>
    </lineage>
</organism>
<comment type="caution">
    <text evidence="1">The sequence shown here is derived from an EMBL/GenBank/DDBJ whole genome shotgun (WGS) entry which is preliminary data.</text>
</comment>
<dbReference type="AlphaFoldDB" id="A0A016W7W3"/>
<reference evidence="2" key="1">
    <citation type="journal article" date="2015" name="Nat. Genet.">
        <title>The genome and transcriptome of the zoonotic hookworm Ancylostoma ceylanicum identify infection-specific gene families.</title>
        <authorList>
            <person name="Schwarz E.M."/>
            <person name="Hu Y."/>
            <person name="Antoshechkin I."/>
            <person name="Miller M.M."/>
            <person name="Sternberg P.W."/>
            <person name="Aroian R.V."/>
        </authorList>
    </citation>
    <scope>NUCLEOTIDE SEQUENCE</scope>
    <source>
        <strain evidence="2">HY135</strain>
    </source>
</reference>
<gene>
    <name evidence="1" type="primary">Acey_s0956.g3210</name>
    <name evidence="1" type="ORF">Y032_0956g3210</name>
</gene>
<sequence>MAAELRLSHSAKVVSAEISVCSNISVCRDFQGVNITPPIFKWSADEDGIAQSIRPTLQVVLNPSKLCPNRTA</sequence>
<dbReference type="Proteomes" id="UP000024635">
    <property type="component" value="Unassembled WGS sequence"/>
</dbReference>
<evidence type="ECO:0000313" key="2">
    <source>
        <dbReference type="Proteomes" id="UP000024635"/>
    </source>
</evidence>
<evidence type="ECO:0000313" key="1">
    <source>
        <dbReference type="EMBL" id="EYC35934.1"/>
    </source>
</evidence>
<proteinExistence type="predicted"/>
<dbReference type="EMBL" id="JARK01000556">
    <property type="protein sequence ID" value="EYC35934.1"/>
    <property type="molecule type" value="Genomic_DNA"/>
</dbReference>